<evidence type="ECO:0000313" key="2">
    <source>
        <dbReference type="EMBL" id="APC18323.1"/>
    </source>
</evidence>
<accession>A0A1J0EQV4</accession>
<feature type="transmembrane region" description="Helical" evidence="1">
    <location>
        <begin position="55"/>
        <end position="78"/>
    </location>
</feature>
<feature type="transmembrane region" description="Helical" evidence="1">
    <location>
        <begin position="147"/>
        <end position="172"/>
    </location>
</feature>
<dbReference type="GeneID" id="46911017"/>
<reference evidence="3" key="1">
    <citation type="submission" date="2016-10" db="EMBL/GenBank/DDBJ databases">
        <title>Pseudomonas frederiksbergensis ERGS4:02 complete genome.</title>
        <authorList>
            <person name="Kumar R."/>
            <person name="Acharya V."/>
            <person name="Singh D."/>
        </authorList>
    </citation>
    <scope>NUCLEOTIDE SEQUENCE [LARGE SCALE GENOMIC DNA]</scope>
    <source>
        <strain evidence="3">ERGS4:02</strain>
    </source>
</reference>
<feature type="transmembrane region" description="Helical" evidence="1">
    <location>
        <begin position="28"/>
        <end position="49"/>
    </location>
</feature>
<feature type="transmembrane region" description="Helical" evidence="1">
    <location>
        <begin position="99"/>
        <end position="127"/>
    </location>
</feature>
<dbReference type="EMBL" id="CP017886">
    <property type="protein sequence ID" value="APC18323.1"/>
    <property type="molecule type" value="Genomic_DNA"/>
</dbReference>
<keyword evidence="1" id="KW-1133">Transmembrane helix</keyword>
<organism evidence="2 3">
    <name type="scientific">Pseudomonas frederiksbergensis</name>
    <dbReference type="NCBI Taxonomy" id="104087"/>
    <lineage>
        <taxon>Bacteria</taxon>
        <taxon>Pseudomonadati</taxon>
        <taxon>Pseudomonadota</taxon>
        <taxon>Gammaproteobacteria</taxon>
        <taxon>Pseudomonadales</taxon>
        <taxon>Pseudomonadaceae</taxon>
        <taxon>Pseudomonas</taxon>
    </lineage>
</organism>
<proteinExistence type="predicted"/>
<gene>
    <name evidence="2" type="ORF">BLL42_22315</name>
</gene>
<protein>
    <submittedName>
        <fullName evidence="2">Uncharacterized protein</fullName>
    </submittedName>
</protein>
<dbReference type="AlphaFoldDB" id="A0A1J0EQV4"/>
<keyword evidence="1" id="KW-0812">Transmembrane</keyword>
<keyword evidence="1" id="KW-0472">Membrane</keyword>
<evidence type="ECO:0000256" key="1">
    <source>
        <dbReference type="SAM" id="Phobius"/>
    </source>
</evidence>
<evidence type="ECO:0000313" key="3">
    <source>
        <dbReference type="Proteomes" id="UP000182567"/>
    </source>
</evidence>
<sequence>MFEEIKQSYANTFTLWGRYWKYYGGIKAVVNSLYFGLSVLVALACFNVWRAPAWWDTVIASVPTMLGFTLAGLAVLLGMDSKFSKFISGPGSNGGPSPFVRMISTFVHFVVLQVLSLIYAIVCKSLYFELPGMPDWFYWVMAWATPVAWFIGFLIFIYAIFSMLAATFSILWTSEWLDKFVSLEKED</sequence>
<name>A0A1J0EQV4_9PSED</name>
<dbReference type="RefSeq" id="WP_071554382.1">
    <property type="nucleotide sequence ID" value="NZ_CP017886.1"/>
</dbReference>
<dbReference type="Proteomes" id="UP000182567">
    <property type="component" value="Chromosome"/>
</dbReference>
<dbReference type="OrthoDB" id="7032144at2"/>